<dbReference type="PANTHER" id="PTHR23501">
    <property type="entry name" value="MAJOR FACILITATOR SUPERFAMILY"/>
    <property type="match status" value="1"/>
</dbReference>
<name>A0ABR0JA91_9EURO</name>
<evidence type="ECO:0000256" key="6">
    <source>
        <dbReference type="SAM" id="Phobius"/>
    </source>
</evidence>
<protein>
    <recommendedName>
        <fullName evidence="9">Major facilitator superfamily (MFS) profile domain-containing protein</fullName>
    </recommendedName>
</protein>
<keyword evidence="5 6" id="KW-0472">Membrane</keyword>
<dbReference type="Proteomes" id="UP001345691">
    <property type="component" value="Unassembled WGS sequence"/>
</dbReference>
<proteinExistence type="predicted"/>
<evidence type="ECO:0008006" key="9">
    <source>
        <dbReference type="Google" id="ProtNLM"/>
    </source>
</evidence>
<comment type="caution">
    <text evidence="7">The sequence shown here is derived from an EMBL/GenBank/DDBJ whole genome shotgun (WGS) entry which is preliminary data.</text>
</comment>
<dbReference type="InterPro" id="IPR036259">
    <property type="entry name" value="MFS_trans_sf"/>
</dbReference>
<dbReference type="InterPro" id="IPR010573">
    <property type="entry name" value="MFS_Str1/Tri12-like"/>
</dbReference>
<evidence type="ECO:0000313" key="7">
    <source>
        <dbReference type="EMBL" id="KAK5059611.1"/>
    </source>
</evidence>
<organism evidence="7 8">
    <name type="scientific">Exophiala sideris</name>
    <dbReference type="NCBI Taxonomy" id="1016849"/>
    <lineage>
        <taxon>Eukaryota</taxon>
        <taxon>Fungi</taxon>
        <taxon>Dikarya</taxon>
        <taxon>Ascomycota</taxon>
        <taxon>Pezizomycotina</taxon>
        <taxon>Eurotiomycetes</taxon>
        <taxon>Chaetothyriomycetidae</taxon>
        <taxon>Chaetothyriales</taxon>
        <taxon>Herpotrichiellaceae</taxon>
        <taxon>Exophiala</taxon>
    </lineage>
</organism>
<comment type="subcellular location">
    <subcellularLocation>
        <location evidence="1">Membrane</location>
        <topology evidence="1">Multi-pass membrane protein</topology>
    </subcellularLocation>
</comment>
<evidence type="ECO:0000256" key="3">
    <source>
        <dbReference type="ARBA" id="ARBA00022692"/>
    </source>
</evidence>
<feature type="transmembrane region" description="Helical" evidence="6">
    <location>
        <begin position="50"/>
        <end position="73"/>
    </location>
</feature>
<feature type="transmembrane region" description="Helical" evidence="6">
    <location>
        <begin position="79"/>
        <end position="105"/>
    </location>
</feature>
<evidence type="ECO:0000256" key="4">
    <source>
        <dbReference type="ARBA" id="ARBA00022989"/>
    </source>
</evidence>
<evidence type="ECO:0000256" key="2">
    <source>
        <dbReference type="ARBA" id="ARBA00022448"/>
    </source>
</evidence>
<feature type="transmembrane region" description="Helical" evidence="6">
    <location>
        <begin position="20"/>
        <end position="38"/>
    </location>
</feature>
<keyword evidence="3 6" id="KW-0812">Transmembrane</keyword>
<keyword evidence="8" id="KW-1185">Reference proteome</keyword>
<dbReference type="Pfam" id="PF06609">
    <property type="entry name" value="TRI12"/>
    <property type="match status" value="1"/>
</dbReference>
<feature type="transmembrane region" description="Helical" evidence="6">
    <location>
        <begin position="175"/>
        <end position="194"/>
    </location>
</feature>
<accession>A0ABR0JA91</accession>
<keyword evidence="4 6" id="KW-1133">Transmembrane helix</keyword>
<evidence type="ECO:0000256" key="1">
    <source>
        <dbReference type="ARBA" id="ARBA00004141"/>
    </source>
</evidence>
<dbReference type="PANTHER" id="PTHR23501:SF195">
    <property type="entry name" value="PEP5"/>
    <property type="match status" value="1"/>
</dbReference>
<dbReference type="SUPFAM" id="SSF103473">
    <property type="entry name" value="MFS general substrate transporter"/>
    <property type="match status" value="1"/>
</dbReference>
<reference evidence="7 8" key="1">
    <citation type="submission" date="2023-08" db="EMBL/GenBank/DDBJ databases">
        <title>Black Yeasts Isolated from many extreme environments.</title>
        <authorList>
            <person name="Coleine C."/>
            <person name="Stajich J.E."/>
            <person name="Selbmann L."/>
        </authorList>
    </citation>
    <scope>NUCLEOTIDE SEQUENCE [LARGE SCALE GENOMIC DNA]</scope>
    <source>
        <strain evidence="7 8">CCFEE 6328</strain>
    </source>
</reference>
<evidence type="ECO:0000313" key="8">
    <source>
        <dbReference type="Proteomes" id="UP001345691"/>
    </source>
</evidence>
<dbReference type="EMBL" id="JAVRRF010000012">
    <property type="protein sequence ID" value="KAK5059611.1"/>
    <property type="molecule type" value="Genomic_DNA"/>
</dbReference>
<keyword evidence="2" id="KW-0813">Transport</keyword>
<evidence type="ECO:0000256" key="5">
    <source>
        <dbReference type="ARBA" id="ARBA00023136"/>
    </source>
</evidence>
<sequence length="217" mass="22627">MAYGVFSPVGAFLCVRFKLIRSLIVTGFTFLLLFNILAATSKLTSRDAFWGYQVILGAGLALVLNGLVTAAQLSAPPEYISITSGLLAGIRALGATVGAALFGAIFHSRISSLLPKYITAAAIAGGLPKSSLPALITDLVADNTEGLAKIPGVTPEIIGEAVVALKEAYLHSFRSAWTAACCFAALGLICSLCFKDPTKDLNNKIDAPAESEKSLYG</sequence>
<gene>
    <name evidence="7" type="ORF">LTR69_006200</name>
</gene>